<dbReference type="EMBL" id="KZ613769">
    <property type="protein sequence ID" value="PMD64287.1"/>
    <property type="molecule type" value="Genomic_DNA"/>
</dbReference>
<gene>
    <name evidence="1" type="ORF">K444DRAFT_521499</name>
</gene>
<name>A0A2J6TMQ0_9HELO</name>
<proteinExistence type="predicted"/>
<dbReference type="RefSeq" id="XP_024741191.1">
    <property type="nucleotide sequence ID" value="XM_024874133.1"/>
</dbReference>
<evidence type="ECO:0000313" key="1">
    <source>
        <dbReference type="EMBL" id="PMD64287.1"/>
    </source>
</evidence>
<reference evidence="1 2" key="1">
    <citation type="submission" date="2016-04" db="EMBL/GenBank/DDBJ databases">
        <title>A degradative enzymes factory behind the ericoid mycorrhizal symbiosis.</title>
        <authorList>
            <consortium name="DOE Joint Genome Institute"/>
            <person name="Martino E."/>
            <person name="Morin E."/>
            <person name="Grelet G."/>
            <person name="Kuo A."/>
            <person name="Kohler A."/>
            <person name="Daghino S."/>
            <person name="Barry K."/>
            <person name="Choi C."/>
            <person name="Cichocki N."/>
            <person name="Clum A."/>
            <person name="Copeland A."/>
            <person name="Hainaut M."/>
            <person name="Haridas S."/>
            <person name="Labutti K."/>
            <person name="Lindquist E."/>
            <person name="Lipzen A."/>
            <person name="Khouja H.-R."/>
            <person name="Murat C."/>
            <person name="Ohm R."/>
            <person name="Olson A."/>
            <person name="Spatafora J."/>
            <person name="Veneault-Fourrey C."/>
            <person name="Henrissat B."/>
            <person name="Grigoriev I."/>
            <person name="Martin F."/>
            <person name="Perotto S."/>
        </authorList>
    </citation>
    <scope>NUCLEOTIDE SEQUENCE [LARGE SCALE GENOMIC DNA]</scope>
    <source>
        <strain evidence="1 2">E</strain>
    </source>
</reference>
<accession>A0A2J6TMQ0</accession>
<dbReference type="PANTHER" id="PTHR34724">
    <property type="entry name" value="OS12G0596101 PROTEIN"/>
    <property type="match status" value="1"/>
</dbReference>
<dbReference type="Proteomes" id="UP000235371">
    <property type="component" value="Unassembled WGS sequence"/>
</dbReference>
<keyword evidence="2" id="KW-1185">Reference proteome</keyword>
<dbReference type="AlphaFoldDB" id="A0A2J6TMQ0"/>
<dbReference type="InParanoid" id="A0A2J6TMQ0"/>
<dbReference type="OrthoDB" id="88410at2759"/>
<sequence length="89" mass="9116">MCMKTTCSTCQKATWSGCGAHVPGVMDSIPANERCSCEPKIERDGKKYPPQGSNPLIGAISGAVGGLWKMVGGSGGEKKKGDGKGTGDQ</sequence>
<organism evidence="1 2">
    <name type="scientific">Hyaloscypha bicolor E</name>
    <dbReference type="NCBI Taxonomy" id="1095630"/>
    <lineage>
        <taxon>Eukaryota</taxon>
        <taxon>Fungi</taxon>
        <taxon>Dikarya</taxon>
        <taxon>Ascomycota</taxon>
        <taxon>Pezizomycotina</taxon>
        <taxon>Leotiomycetes</taxon>
        <taxon>Helotiales</taxon>
        <taxon>Hyaloscyphaceae</taxon>
        <taxon>Hyaloscypha</taxon>
        <taxon>Hyaloscypha bicolor</taxon>
    </lineage>
</organism>
<evidence type="ECO:0000313" key="2">
    <source>
        <dbReference type="Proteomes" id="UP000235371"/>
    </source>
</evidence>
<dbReference type="GeneID" id="36582213"/>
<protein>
    <submittedName>
        <fullName evidence="1">Uncharacterized protein</fullName>
    </submittedName>
</protein>
<dbReference type="PANTHER" id="PTHR34724:SF2">
    <property type="entry name" value="OS12G0596101 PROTEIN"/>
    <property type="match status" value="1"/>
</dbReference>